<feature type="transmembrane region" description="Helical" evidence="7">
    <location>
        <begin position="241"/>
        <end position="260"/>
    </location>
</feature>
<feature type="transmembrane region" description="Helical" evidence="7">
    <location>
        <begin position="272"/>
        <end position="290"/>
    </location>
</feature>
<dbReference type="InterPro" id="IPR001958">
    <property type="entry name" value="Tet-R_TetA/multi-R_MdtG-like"/>
</dbReference>
<sequence>MLKVKNEGLLNFFIRAFNSIGFFIIIPLLSIWLIDVKDLDIGKASIIVASFTFMSKAGSAFVGGIINKLGLKNSLIVGLFGSALILLLMTYSNNYLMLMLLVITLGIFISLYNISLKTHISMYEESKRLSSYALLNIAVNVGSAIGPLLGGIILDWNPNYLLMIGMYNYIFAGIISLLLPKVQLNRGKSISFIEFIRYGKDNSSLKVFINFTLFTSIFWFLYIQIFTTFPIVFSDGFTGKTIGILFTVNAVTVICTQGIFPRIQSYLSKKMWYSIAFILITISFFILWFAPNITYVVVAIILFSISEVIWVPTIDSDLVSNRGGLSSSWAFGIAGVVWGLGESLGGFIGLNIYNYFNSHTFLLLSLLSTCILTLYLITSKLKVNY</sequence>
<feature type="transmembrane region" description="Helical" evidence="7">
    <location>
        <begin position="359"/>
        <end position="377"/>
    </location>
</feature>
<keyword evidence="6 7" id="KW-0472">Membrane</keyword>
<evidence type="ECO:0000256" key="6">
    <source>
        <dbReference type="ARBA" id="ARBA00023136"/>
    </source>
</evidence>
<evidence type="ECO:0000313" key="9">
    <source>
        <dbReference type="EMBL" id="MDP5274853.1"/>
    </source>
</evidence>
<evidence type="ECO:0000256" key="3">
    <source>
        <dbReference type="ARBA" id="ARBA00022475"/>
    </source>
</evidence>
<evidence type="ECO:0000313" key="10">
    <source>
        <dbReference type="Proteomes" id="UP001231941"/>
    </source>
</evidence>
<evidence type="ECO:0000256" key="7">
    <source>
        <dbReference type="SAM" id="Phobius"/>
    </source>
</evidence>
<dbReference type="InterPro" id="IPR020846">
    <property type="entry name" value="MFS_dom"/>
</dbReference>
<dbReference type="InterPro" id="IPR011701">
    <property type="entry name" value="MFS"/>
</dbReference>
<protein>
    <submittedName>
        <fullName evidence="9">MFS transporter</fullName>
    </submittedName>
</protein>
<evidence type="ECO:0000256" key="2">
    <source>
        <dbReference type="ARBA" id="ARBA00022448"/>
    </source>
</evidence>
<keyword evidence="2" id="KW-0813">Transport</keyword>
<evidence type="ECO:0000259" key="8">
    <source>
        <dbReference type="PROSITE" id="PS50850"/>
    </source>
</evidence>
<feature type="domain" description="Major facilitator superfamily (MFS) profile" evidence="8">
    <location>
        <begin position="1"/>
        <end position="183"/>
    </location>
</feature>
<dbReference type="Gene3D" id="1.20.1250.20">
    <property type="entry name" value="MFS general substrate transporter like domains"/>
    <property type="match status" value="2"/>
</dbReference>
<feature type="transmembrane region" description="Helical" evidence="7">
    <location>
        <begin position="328"/>
        <end position="353"/>
    </location>
</feature>
<feature type="transmembrane region" description="Helical" evidence="7">
    <location>
        <begin position="207"/>
        <end position="229"/>
    </location>
</feature>
<keyword evidence="4 7" id="KW-0812">Transmembrane</keyword>
<feature type="transmembrane region" description="Helical" evidence="7">
    <location>
        <begin position="73"/>
        <end position="89"/>
    </location>
</feature>
<feature type="transmembrane region" description="Helical" evidence="7">
    <location>
        <begin position="95"/>
        <end position="114"/>
    </location>
</feature>
<dbReference type="InterPro" id="IPR050171">
    <property type="entry name" value="MFS_Transporters"/>
</dbReference>
<dbReference type="PRINTS" id="PR01035">
    <property type="entry name" value="TCRTETA"/>
</dbReference>
<dbReference type="EMBL" id="JAVAMP010000004">
    <property type="protein sequence ID" value="MDP5274853.1"/>
    <property type="molecule type" value="Genomic_DNA"/>
</dbReference>
<reference evidence="9 10" key="1">
    <citation type="submission" date="2023-08" db="EMBL/GenBank/DDBJ databases">
        <authorList>
            <person name="Park J.-S."/>
        </authorList>
    </citation>
    <scope>NUCLEOTIDE SEQUENCE [LARGE SCALE GENOMIC DNA]</scope>
    <source>
        <strain evidence="9 10">2205SS18-9</strain>
    </source>
</reference>
<comment type="subcellular location">
    <subcellularLocation>
        <location evidence="1">Cell membrane</location>
        <topology evidence="1">Multi-pass membrane protein</topology>
    </subcellularLocation>
</comment>
<organism evidence="9 10">
    <name type="scientific">Chengkuizengella axinellae</name>
    <dbReference type="NCBI Taxonomy" id="3064388"/>
    <lineage>
        <taxon>Bacteria</taxon>
        <taxon>Bacillati</taxon>
        <taxon>Bacillota</taxon>
        <taxon>Bacilli</taxon>
        <taxon>Bacillales</taxon>
        <taxon>Paenibacillaceae</taxon>
        <taxon>Chengkuizengella</taxon>
    </lineage>
</organism>
<feature type="transmembrane region" description="Helical" evidence="7">
    <location>
        <begin position="296"/>
        <end position="316"/>
    </location>
</feature>
<feature type="transmembrane region" description="Helical" evidence="7">
    <location>
        <begin position="12"/>
        <end position="34"/>
    </location>
</feature>
<dbReference type="Pfam" id="PF07690">
    <property type="entry name" value="MFS_1"/>
    <property type="match status" value="1"/>
</dbReference>
<name>A0ABT9IZR5_9BACL</name>
<proteinExistence type="predicted"/>
<evidence type="ECO:0000256" key="4">
    <source>
        <dbReference type="ARBA" id="ARBA00022692"/>
    </source>
</evidence>
<evidence type="ECO:0000256" key="1">
    <source>
        <dbReference type="ARBA" id="ARBA00004651"/>
    </source>
</evidence>
<feature type="transmembrane region" description="Helical" evidence="7">
    <location>
        <begin position="160"/>
        <end position="179"/>
    </location>
</feature>
<feature type="transmembrane region" description="Helical" evidence="7">
    <location>
        <begin position="46"/>
        <end position="66"/>
    </location>
</feature>
<keyword evidence="10" id="KW-1185">Reference proteome</keyword>
<dbReference type="PROSITE" id="PS50850">
    <property type="entry name" value="MFS"/>
    <property type="match status" value="1"/>
</dbReference>
<accession>A0ABT9IZR5</accession>
<keyword evidence="5 7" id="KW-1133">Transmembrane helix</keyword>
<feature type="transmembrane region" description="Helical" evidence="7">
    <location>
        <begin position="134"/>
        <end position="154"/>
    </location>
</feature>
<dbReference type="InterPro" id="IPR036259">
    <property type="entry name" value="MFS_trans_sf"/>
</dbReference>
<dbReference type="PANTHER" id="PTHR23517">
    <property type="entry name" value="RESISTANCE PROTEIN MDTM, PUTATIVE-RELATED-RELATED"/>
    <property type="match status" value="1"/>
</dbReference>
<dbReference type="RefSeq" id="WP_305992155.1">
    <property type="nucleotide sequence ID" value="NZ_JAVAMP010000004.1"/>
</dbReference>
<dbReference type="Proteomes" id="UP001231941">
    <property type="component" value="Unassembled WGS sequence"/>
</dbReference>
<gene>
    <name evidence="9" type="ORF">Q5Y73_12105</name>
</gene>
<dbReference type="SUPFAM" id="SSF103473">
    <property type="entry name" value="MFS general substrate transporter"/>
    <property type="match status" value="1"/>
</dbReference>
<evidence type="ECO:0000256" key="5">
    <source>
        <dbReference type="ARBA" id="ARBA00022989"/>
    </source>
</evidence>
<comment type="caution">
    <text evidence="9">The sequence shown here is derived from an EMBL/GenBank/DDBJ whole genome shotgun (WGS) entry which is preliminary data.</text>
</comment>
<keyword evidence="3" id="KW-1003">Cell membrane</keyword>